<evidence type="ECO:0000313" key="7">
    <source>
        <dbReference type="Proteomes" id="UP000195402"/>
    </source>
</evidence>
<dbReference type="Pfam" id="PF00462">
    <property type="entry name" value="Glutaredoxin"/>
    <property type="match status" value="1"/>
</dbReference>
<organism evidence="6 7">
    <name type="scientific">Macleaya cordata</name>
    <name type="common">Five-seeded plume-poppy</name>
    <name type="synonym">Bocconia cordata</name>
    <dbReference type="NCBI Taxonomy" id="56857"/>
    <lineage>
        <taxon>Eukaryota</taxon>
        <taxon>Viridiplantae</taxon>
        <taxon>Streptophyta</taxon>
        <taxon>Embryophyta</taxon>
        <taxon>Tracheophyta</taxon>
        <taxon>Spermatophyta</taxon>
        <taxon>Magnoliopsida</taxon>
        <taxon>Ranunculales</taxon>
        <taxon>Papaveraceae</taxon>
        <taxon>Papaveroideae</taxon>
        <taxon>Macleaya</taxon>
    </lineage>
</organism>
<dbReference type="InterPro" id="IPR002109">
    <property type="entry name" value="Glutaredoxin"/>
</dbReference>
<dbReference type="OMA" id="HATEAWG"/>
<keyword evidence="4" id="KW-0676">Redox-active center</keyword>
<comment type="subcellular location">
    <subcellularLocation>
        <location evidence="1">Cytoplasm</location>
    </subcellularLocation>
</comment>
<evidence type="ECO:0000256" key="1">
    <source>
        <dbReference type="ARBA" id="ARBA00004496"/>
    </source>
</evidence>
<accession>A0A200QX54</accession>
<dbReference type="InterPro" id="IPR036249">
    <property type="entry name" value="Thioredoxin-like_sf"/>
</dbReference>
<comment type="caution">
    <text evidence="6">The sequence shown here is derived from an EMBL/GenBank/DDBJ whole genome shotgun (WGS) entry which is preliminary data.</text>
</comment>
<dbReference type="CDD" id="cd03419">
    <property type="entry name" value="GRX_GRXh_1_2_like"/>
    <property type="match status" value="1"/>
</dbReference>
<dbReference type="PANTHER" id="PTHR10168">
    <property type="entry name" value="GLUTAREDOXIN"/>
    <property type="match status" value="1"/>
</dbReference>
<comment type="similarity">
    <text evidence="2">Belongs to the glutaredoxin family. CC-type subfamily.</text>
</comment>
<dbReference type="InterPro" id="IPR014025">
    <property type="entry name" value="Glutaredoxin_subgr"/>
</dbReference>
<evidence type="ECO:0000256" key="2">
    <source>
        <dbReference type="ARBA" id="ARBA00007568"/>
    </source>
</evidence>
<dbReference type="SUPFAM" id="SSF52833">
    <property type="entry name" value="Thioredoxin-like"/>
    <property type="match status" value="1"/>
</dbReference>
<dbReference type="Gene3D" id="3.40.30.10">
    <property type="entry name" value="Glutaredoxin"/>
    <property type="match status" value="1"/>
</dbReference>
<evidence type="ECO:0000256" key="4">
    <source>
        <dbReference type="ARBA" id="ARBA00023284"/>
    </source>
</evidence>
<dbReference type="NCBIfam" id="TIGR02189">
    <property type="entry name" value="GlrX-like_plant"/>
    <property type="match status" value="1"/>
</dbReference>
<dbReference type="EMBL" id="MVGT01000924">
    <property type="protein sequence ID" value="OVA15028.1"/>
    <property type="molecule type" value="Genomic_DNA"/>
</dbReference>
<dbReference type="STRING" id="56857.A0A200QX54"/>
<keyword evidence="3" id="KW-0963">Cytoplasm</keyword>
<reference evidence="6 7" key="1">
    <citation type="journal article" date="2017" name="Mol. Plant">
        <title>The Genome of Medicinal Plant Macleaya cordata Provides New Insights into Benzylisoquinoline Alkaloids Metabolism.</title>
        <authorList>
            <person name="Liu X."/>
            <person name="Liu Y."/>
            <person name="Huang P."/>
            <person name="Ma Y."/>
            <person name="Qing Z."/>
            <person name="Tang Q."/>
            <person name="Cao H."/>
            <person name="Cheng P."/>
            <person name="Zheng Y."/>
            <person name="Yuan Z."/>
            <person name="Zhou Y."/>
            <person name="Liu J."/>
            <person name="Tang Z."/>
            <person name="Zhuo Y."/>
            <person name="Zhang Y."/>
            <person name="Yu L."/>
            <person name="Huang J."/>
            <person name="Yang P."/>
            <person name="Peng Q."/>
            <person name="Zhang J."/>
            <person name="Jiang W."/>
            <person name="Zhang Z."/>
            <person name="Lin K."/>
            <person name="Ro D.K."/>
            <person name="Chen X."/>
            <person name="Xiong X."/>
            <person name="Shang Y."/>
            <person name="Huang S."/>
            <person name="Zeng J."/>
        </authorList>
    </citation>
    <scope>NUCLEOTIDE SEQUENCE [LARGE SCALE GENOMIC DNA]</scope>
    <source>
        <strain evidence="7">cv. BLH2017</strain>
        <tissue evidence="6">Root</tissue>
    </source>
</reference>
<dbReference type="InterPro" id="IPR011905">
    <property type="entry name" value="GlrX-like_pln_2"/>
</dbReference>
<evidence type="ECO:0000256" key="3">
    <source>
        <dbReference type="ARBA" id="ARBA00022490"/>
    </source>
</evidence>
<sequence>MERNHFIPPSDFGVGRLASQSPVVIFSKSTCCMCHTIKTLFLQLGINPAVYELDQDPKGREMERVLMRLYGCKPAVPAVFIGGQLVGGANEVMSRHLNGTLITYNRANGR</sequence>
<dbReference type="AlphaFoldDB" id="A0A200QX54"/>
<name>A0A200QX54_MACCD</name>
<feature type="domain" description="Glutaredoxin" evidence="5">
    <location>
        <begin position="23"/>
        <end position="86"/>
    </location>
</feature>
<protein>
    <submittedName>
        <fullName evidence="6">Glutaredoxin</fullName>
    </submittedName>
</protein>
<dbReference type="OrthoDB" id="418495at2759"/>
<dbReference type="PROSITE" id="PS51354">
    <property type="entry name" value="GLUTAREDOXIN_2"/>
    <property type="match status" value="1"/>
</dbReference>
<dbReference type="PRINTS" id="PR00160">
    <property type="entry name" value="GLUTAREDOXIN"/>
</dbReference>
<dbReference type="InParanoid" id="A0A200QX54"/>
<proteinExistence type="inferred from homology"/>
<dbReference type="Proteomes" id="UP000195402">
    <property type="component" value="Unassembled WGS sequence"/>
</dbReference>
<gene>
    <name evidence="6" type="ORF">BVC80_949g35</name>
</gene>
<evidence type="ECO:0000259" key="5">
    <source>
        <dbReference type="Pfam" id="PF00462"/>
    </source>
</evidence>
<keyword evidence="7" id="KW-1185">Reference proteome</keyword>
<dbReference type="GO" id="GO:0005737">
    <property type="term" value="C:cytoplasm"/>
    <property type="evidence" value="ECO:0007669"/>
    <property type="project" value="UniProtKB-SubCell"/>
</dbReference>
<evidence type="ECO:0000313" key="6">
    <source>
        <dbReference type="EMBL" id="OVA15028.1"/>
    </source>
</evidence>